<dbReference type="GeneID" id="69571309"/>
<organism evidence="3 5">
    <name type="scientific">Enterococcus avium ATCC 14025</name>
    <dbReference type="NCBI Taxonomy" id="1140002"/>
    <lineage>
        <taxon>Bacteria</taxon>
        <taxon>Bacillati</taxon>
        <taxon>Bacillota</taxon>
        <taxon>Bacilli</taxon>
        <taxon>Lactobacillales</taxon>
        <taxon>Enterococcaceae</taxon>
        <taxon>Enterococcus</taxon>
    </lineage>
</organism>
<dbReference type="AlphaFoldDB" id="A0AAV3IV74"/>
<feature type="region of interest" description="Disordered" evidence="1">
    <location>
        <begin position="27"/>
        <end position="47"/>
    </location>
</feature>
<dbReference type="EMBL" id="ASWL01000006">
    <property type="protein sequence ID" value="EOU17328.1"/>
    <property type="molecule type" value="Genomic_DNA"/>
</dbReference>
<evidence type="ECO:0008006" key="6">
    <source>
        <dbReference type="Google" id="ProtNLM"/>
    </source>
</evidence>
<proteinExistence type="predicted"/>
<evidence type="ECO:0000313" key="2">
    <source>
        <dbReference type="EMBL" id="EOT41604.1"/>
    </source>
</evidence>
<evidence type="ECO:0000313" key="3">
    <source>
        <dbReference type="EMBL" id="EOU17328.1"/>
    </source>
</evidence>
<name>A0AAV3IV74_ENTAV</name>
<dbReference type="RefSeq" id="WP_016181387.1">
    <property type="nucleotide sequence ID" value="NZ_KE136366.1"/>
</dbReference>
<sequence length="47" mass="5624">MIMKIDKAKAIAEAELEYARDEGIAKGKKIGREEERKRNREEKRMRF</sequence>
<protein>
    <recommendedName>
        <fullName evidence="6">Resolvase/invertase-type recombinase catalytic domain-containing protein</fullName>
    </recommendedName>
</protein>
<evidence type="ECO:0000313" key="4">
    <source>
        <dbReference type="Proteomes" id="UP000014104"/>
    </source>
</evidence>
<reference evidence="3 5" key="2">
    <citation type="submission" date="2013-03" db="EMBL/GenBank/DDBJ databases">
        <title>The Genome Sequence of Enterococcus avium ATCC_14025 (PacBio/Illumina hybrid assembly).</title>
        <authorList>
            <consortium name="The Broad Institute Genomics Platform"/>
            <consortium name="The Broad Institute Genome Sequencing Center for Infectious Disease"/>
            <person name="Earl A."/>
            <person name="Russ C."/>
            <person name="Gilmore M."/>
            <person name="Surin D."/>
            <person name="Walker B."/>
            <person name="Young S."/>
            <person name="Zeng Q."/>
            <person name="Gargeya S."/>
            <person name="Fitzgerald M."/>
            <person name="Haas B."/>
            <person name="Abouelleil A."/>
            <person name="Allen A.W."/>
            <person name="Alvarado L."/>
            <person name="Arachchi H.M."/>
            <person name="Berlin A.M."/>
            <person name="Chapman S.B."/>
            <person name="Gainer-Dewar J."/>
            <person name="Goldberg J."/>
            <person name="Griggs A."/>
            <person name="Gujja S."/>
            <person name="Hansen M."/>
            <person name="Howarth C."/>
            <person name="Imamovic A."/>
            <person name="Ireland A."/>
            <person name="Larimer J."/>
            <person name="McCowan C."/>
            <person name="Murphy C."/>
            <person name="Pearson M."/>
            <person name="Poon T.W."/>
            <person name="Priest M."/>
            <person name="Roberts A."/>
            <person name="Saif S."/>
            <person name="Shea T."/>
            <person name="Sisk P."/>
            <person name="Sykes S."/>
            <person name="Wortman J."/>
            <person name="Nusbaum C."/>
            <person name="Birren B."/>
        </authorList>
    </citation>
    <scope>NUCLEOTIDE SEQUENCE [LARGE SCALE GENOMIC DNA]</scope>
    <source>
        <strain evidence="3 5">ATCC 14025</strain>
    </source>
</reference>
<comment type="caution">
    <text evidence="3">The sequence shown here is derived from an EMBL/GenBank/DDBJ whole genome shotgun (WGS) entry which is preliminary data.</text>
</comment>
<keyword evidence="4" id="KW-1185">Reference proteome</keyword>
<dbReference type="Proteomes" id="UP000014107">
    <property type="component" value="Unassembled WGS sequence"/>
</dbReference>
<accession>A0AAV3IV74</accession>
<gene>
    <name evidence="3" type="ORF">I570_03346</name>
    <name evidence="2" type="ORF">OMU_03611</name>
</gene>
<evidence type="ECO:0000256" key="1">
    <source>
        <dbReference type="SAM" id="MobiDB-lite"/>
    </source>
</evidence>
<dbReference type="EMBL" id="AHYV01000037">
    <property type="protein sequence ID" value="EOT41604.1"/>
    <property type="molecule type" value="Genomic_DNA"/>
</dbReference>
<evidence type="ECO:0000313" key="5">
    <source>
        <dbReference type="Proteomes" id="UP000014107"/>
    </source>
</evidence>
<dbReference type="Proteomes" id="UP000014104">
    <property type="component" value="Unassembled WGS sequence"/>
</dbReference>
<reference evidence="2 4" key="1">
    <citation type="submission" date="2013-03" db="EMBL/GenBank/DDBJ databases">
        <title>The Genome Sequence of Enterococcus avium ATCC_14025 (Illumina only assembly).</title>
        <authorList>
            <consortium name="The Broad Institute Genomics Platform"/>
            <consortium name="The Broad Institute Genome Sequencing Center for Infectious Disease"/>
            <person name="Earl A."/>
            <person name="Russ C."/>
            <person name="Gilmore M."/>
            <person name="Surin D."/>
            <person name="Walker B."/>
            <person name="Young S."/>
            <person name="Zeng Q."/>
            <person name="Gargeya S."/>
            <person name="Fitzgerald M."/>
            <person name="Haas B."/>
            <person name="Abouelleil A."/>
            <person name="Allen A.W."/>
            <person name="Alvarado L."/>
            <person name="Arachchi H.M."/>
            <person name="Berlin A.M."/>
            <person name="Chapman S.B."/>
            <person name="Gainer-Dewar J."/>
            <person name="Goldberg J."/>
            <person name="Griggs A."/>
            <person name="Gujja S."/>
            <person name="Hansen M."/>
            <person name="Howarth C."/>
            <person name="Imamovic A."/>
            <person name="Ireland A."/>
            <person name="Larimer J."/>
            <person name="McCowan C."/>
            <person name="Murphy C."/>
            <person name="Pearson M."/>
            <person name="Poon T.W."/>
            <person name="Priest M."/>
            <person name="Roberts A."/>
            <person name="Saif S."/>
            <person name="Shea T."/>
            <person name="Sisk P."/>
            <person name="Sykes S."/>
            <person name="Wortman J."/>
            <person name="Nusbaum C."/>
            <person name="Birren B."/>
        </authorList>
    </citation>
    <scope>NUCLEOTIDE SEQUENCE [LARGE SCALE GENOMIC DNA]</scope>
    <source>
        <strain evidence="2 4">ATCC 14025</strain>
    </source>
</reference>